<evidence type="ECO:0000256" key="1">
    <source>
        <dbReference type="ARBA" id="ARBA00022441"/>
    </source>
</evidence>
<dbReference type="PANTHER" id="PTHR46093">
    <property type="entry name" value="ACYL-COA-BINDING DOMAIN-CONTAINING PROTEIN 5"/>
    <property type="match status" value="1"/>
</dbReference>
<reference evidence="5" key="1">
    <citation type="submission" date="2014-09" db="EMBL/GenBank/DDBJ databases">
        <authorList>
            <person name="Sharma Rahul"/>
            <person name="Thines Marco"/>
        </authorList>
    </citation>
    <scope>NUCLEOTIDE SEQUENCE [LARGE SCALE GENOMIC DNA]</scope>
</reference>
<name>A0A0P1AQM4_PLAHL</name>
<dbReference type="GeneID" id="36409220"/>
<dbReference type="STRING" id="4781.A0A0P1AQM4"/>
<dbReference type="InterPro" id="IPR015915">
    <property type="entry name" value="Kelch-typ_b-propeller"/>
</dbReference>
<keyword evidence="5" id="KW-1185">Reference proteome</keyword>
<feature type="compositionally biased region" description="Basic and acidic residues" evidence="3">
    <location>
        <begin position="336"/>
        <end position="347"/>
    </location>
</feature>
<dbReference type="Proteomes" id="UP000054928">
    <property type="component" value="Unassembled WGS sequence"/>
</dbReference>
<dbReference type="SUPFAM" id="SSF117281">
    <property type="entry name" value="Kelch motif"/>
    <property type="match status" value="2"/>
</dbReference>
<dbReference type="OMA" id="ERQPMKE"/>
<evidence type="ECO:0000256" key="3">
    <source>
        <dbReference type="SAM" id="MobiDB-lite"/>
    </source>
</evidence>
<dbReference type="OrthoDB" id="194079at2759"/>
<accession>A0A0P1AQM4</accession>
<evidence type="ECO:0000313" key="4">
    <source>
        <dbReference type="EMBL" id="CEG43878.1"/>
    </source>
</evidence>
<dbReference type="Gene3D" id="2.120.10.80">
    <property type="entry name" value="Kelch-type beta propeller"/>
    <property type="match status" value="3"/>
</dbReference>
<keyword evidence="2" id="KW-0677">Repeat</keyword>
<dbReference type="EMBL" id="CCYD01000810">
    <property type="protein sequence ID" value="CEG43878.1"/>
    <property type="molecule type" value="Genomic_DNA"/>
</dbReference>
<dbReference type="Pfam" id="PF24681">
    <property type="entry name" value="Kelch_KLHDC2_KLHL20_DRC7"/>
    <property type="match status" value="1"/>
</dbReference>
<dbReference type="AlphaFoldDB" id="A0A0P1AQM4"/>
<keyword evidence="1" id="KW-0880">Kelch repeat</keyword>
<dbReference type="RefSeq" id="XP_024580247.1">
    <property type="nucleotide sequence ID" value="XM_024729918.1"/>
</dbReference>
<feature type="region of interest" description="Disordered" evidence="3">
    <location>
        <begin position="336"/>
        <end position="360"/>
    </location>
</feature>
<evidence type="ECO:0000256" key="2">
    <source>
        <dbReference type="ARBA" id="ARBA00022737"/>
    </source>
</evidence>
<organism evidence="4 5">
    <name type="scientific">Plasmopara halstedii</name>
    <name type="common">Downy mildew of sunflower</name>
    <dbReference type="NCBI Taxonomy" id="4781"/>
    <lineage>
        <taxon>Eukaryota</taxon>
        <taxon>Sar</taxon>
        <taxon>Stramenopiles</taxon>
        <taxon>Oomycota</taxon>
        <taxon>Peronosporomycetes</taxon>
        <taxon>Peronosporales</taxon>
        <taxon>Peronosporaceae</taxon>
        <taxon>Plasmopara</taxon>
    </lineage>
</organism>
<sequence>MKGCKEKVGLFSNRKSSASTSQASRVSLQWSVPTLSGKPPSARGGHSSVITEAHLLIFGGHHYGSAGGFVYLNDLHRLNLKTSSWEEMLLPKELSRSRQPIEDSEKNMSIELPAPRYGHSAILLNEDKRMFIFGGRGVEGEAFRDIYFFDLKALAWMQVQWTTDSPAGRYGHAVASVDKEKMFIFGGWDGKKSMNDMWSFNSKSFTWRRPKCSGQPPTPRHNLSMIDLNQWTGVDDGLTSLLLYGGYTVVSNALPVYNKDVYILNVADLCWSRPRLVGEYPPGSFGQSMNLAGATSEAKIALILGGWSGTDSTPLFIGDKQVRDLVRETARKERILSNENDANERTEKRNRRKRKMQHEQDLRCASSHARVLDLQAMEWHCVSAHGVAVANRYGHTSNIVGRHVFLFGGWDGNRALDQLVVGELSIDLASTPISDC</sequence>
<dbReference type="PANTHER" id="PTHR46093:SF18">
    <property type="entry name" value="FIBRONECTIN TYPE-III DOMAIN-CONTAINING PROTEIN"/>
    <property type="match status" value="1"/>
</dbReference>
<proteinExistence type="predicted"/>
<protein>
    <submittedName>
        <fullName evidence="4">Kelch repeat-containing proteins</fullName>
    </submittedName>
</protein>
<evidence type="ECO:0000313" key="5">
    <source>
        <dbReference type="Proteomes" id="UP000054928"/>
    </source>
</evidence>